<evidence type="ECO:0000256" key="1">
    <source>
        <dbReference type="ARBA" id="ARBA00023015"/>
    </source>
</evidence>
<dbReference type="SMART" id="SM00347">
    <property type="entry name" value="HTH_MARR"/>
    <property type="match status" value="1"/>
</dbReference>
<comment type="caution">
    <text evidence="6">The sequence shown here is derived from an EMBL/GenBank/DDBJ whole genome shotgun (WGS) entry which is preliminary data.</text>
</comment>
<dbReference type="Pfam" id="PF12802">
    <property type="entry name" value="MarR_2"/>
    <property type="match status" value="1"/>
</dbReference>
<accession>A0A7K3NJN2</accession>
<dbReference type="PROSITE" id="PS50995">
    <property type="entry name" value="HTH_MARR_2"/>
    <property type="match status" value="1"/>
</dbReference>
<organism evidence="6 7">
    <name type="scientific">Desulfolutivibrio sulfodismutans</name>
    <dbReference type="NCBI Taxonomy" id="63561"/>
    <lineage>
        <taxon>Bacteria</taxon>
        <taxon>Pseudomonadati</taxon>
        <taxon>Thermodesulfobacteriota</taxon>
        <taxon>Desulfovibrionia</taxon>
        <taxon>Desulfovibrionales</taxon>
        <taxon>Desulfovibrionaceae</taxon>
        <taxon>Desulfolutivibrio</taxon>
    </lineage>
</organism>
<keyword evidence="3" id="KW-0804">Transcription</keyword>
<dbReference type="AlphaFoldDB" id="A0A7K3NJN2"/>
<dbReference type="PANTHER" id="PTHR33164:SF64">
    <property type="entry name" value="TRANSCRIPTIONAL REGULATOR SLYA"/>
    <property type="match status" value="1"/>
</dbReference>
<evidence type="ECO:0000256" key="3">
    <source>
        <dbReference type="ARBA" id="ARBA00023163"/>
    </source>
</evidence>
<evidence type="ECO:0000313" key="6">
    <source>
        <dbReference type="EMBL" id="NDY56408.1"/>
    </source>
</evidence>
<proteinExistence type="predicted"/>
<dbReference type="InterPro" id="IPR036390">
    <property type="entry name" value="WH_DNA-bd_sf"/>
</dbReference>
<dbReference type="EMBL" id="JAAGRQ010000019">
    <property type="protein sequence ID" value="NDY56408.1"/>
    <property type="molecule type" value="Genomic_DNA"/>
</dbReference>
<name>A0A7K3NJN2_9BACT</name>
<dbReference type="InterPro" id="IPR036388">
    <property type="entry name" value="WH-like_DNA-bd_sf"/>
</dbReference>
<protein>
    <submittedName>
        <fullName evidence="6">Winged helix-turn-helix transcriptional regulator</fullName>
    </submittedName>
</protein>
<feature type="region of interest" description="Disordered" evidence="4">
    <location>
        <begin position="147"/>
        <end position="170"/>
    </location>
</feature>
<dbReference type="GO" id="GO:0003677">
    <property type="term" value="F:DNA binding"/>
    <property type="evidence" value="ECO:0007669"/>
    <property type="project" value="UniProtKB-KW"/>
</dbReference>
<keyword evidence="7" id="KW-1185">Reference proteome</keyword>
<evidence type="ECO:0000256" key="2">
    <source>
        <dbReference type="ARBA" id="ARBA00023125"/>
    </source>
</evidence>
<dbReference type="Proteomes" id="UP000469724">
    <property type="component" value="Unassembled WGS sequence"/>
</dbReference>
<dbReference type="PANTHER" id="PTHR33164">
    <property type="entry name" value="TRANSCRIPTIONAL REGULATOR, MARR FAMILY"/>
    <property type="match status" value="1"/>
</dbReference>
<dbReference type="GO" id="GO:0003700">
    <property type="term" value="F:DNA-binding transcription factor activity"/>
    <property type="evidence" value="ECO:0007669"/>
    <property type="project" value="InterPro"/>
</dbReference>
<gene>
    <name evidence="6" type="ORF">G3N56_06585</name>
</gene>
<dbReference type="SUPFAM" id="SSF46785">
    <property type="entry name" value="Winged helix' DNA-binding domain"/>
    <property type="match status" value="1"/>
</dbReference>
<reference evidence="6 7" key="1">
    <citation type="submission" date="2020-02" db="EMBL/GenBank/DDBJ databases">
        <title>Comparative genomics of sulfur disproportionating microorganisms.</title>
        <authorList>
            <person name="Ward L.M."/>
            <person name="Bertran E."/>
            <person name="Johnston D.T."/>
        </authorList>
    </citation>
    <scope>NUCLEOTIDE SEQUENCE [LARGE SCALE GENOMIC DNA]</scope>
    <source>
        <strain evidence="6 7">DSM 3696</strain>
    </source>
</reference>
<evidence type="ECO:0000256" key="4">
    <source>
        <dbReference type="SAM" id="MobiDB-lite"/>
    </source>
</evidence>
<keyword evidence="1" id="KW-0805">Transcription regulation</keyword>
<dbReference type="Gene3D" id="1.10.10.10">
    <property type="entry name" value="Winged helix-like DNA-binding domain superfamily/Winged helix DNA-binding domain"/>
    <property type="match status" value="1"/>
</dbReference>
<keyword evidence="2" id="KW-0238">DNA-binding</keyword>
<evidence type="ECO:0000259" key="5">
    <source>
        <dbReference type="PROSITE" id="PS50995"/>
    </source>
</evidence>
<sequence>MPMEQNDSIQNETLLCLTAWASRAMIADLNRRLHETGLRVTMEQWRALCHLGDREGLTQNELAALLLQEKTSVSRLLTGMQRRGYVARETHAHDGRCNRLLITDMGRDVLEKGCFLARLTLFAAEAEVSPDELDTCRRVLSRIVHNLRGQPPSQPPQAPQSQDEAAYAPV</sequence>
<dbReference type="RefSeq" id="WP_163301462.1">
    <property type="nucleotide sequence ID" value="NZ_JAAGRQ010000019.1"/>
</dbReference>
<dbReference type="InterPro" id="IPR039422">
    <property type="entry name" value="MarR/SlyA-like"/>
</dbReference>
<dbReference type="GO" id="GO:0006950">
    <property type="term" value="P:response to stress"/>
    <property type="evidence" value="ECO:0007669"/>
    <property type="project" value="TreeGrafter"/>
</dbReference>
<dbReference type="InterPro" id="IPR000835">
    <property type="entry name" value="HTH_MarR-typ"/>
</dbReference>
<dbReference type="PRINTS" id="PR00598">
    <property type="entry name" value="HTHMARR"/>
</dbReference>
<evidence type="ECO:0000313" key="7">
    <source>
        <dbReference type="Proteomes" id="UP000469724"/>
    </source>
</evidence>
<feature type="domain" description="HTH marR-type" evidence="5">
    <location>
        <begin position="11"/>
        <end position="145"/>
    </location>
</feature>